<dbReference type="Gene3D" id="3.40.50.1240">
    <property type="entry name" value="Phosphoglycerate mutase-like"/>
    <property type="match status" value="1"/>
</dbReference>
<dbReference type="EMBL" id="CP025682">
    <property type="protein sequence ID" value="AUN93856.1"/>
    <property type="molecule type" value="Genomic_DNA"/>
</dbReference>
<evidence type="ECO:0000313" key="2">
    <source>
        <dbReference type="EMBL" id="AUN93856.1"/>
    </source>
</evidence>
<dbReference type="KEGG" id="atw:C0099_02215"/>
<dbReference type="Proteomes" id="UP000242205">
    <property type="component" value="Chromosome"/>
</dbReference>
<organism evidence="2 3">
    <name type="scientific">Pseudazoarcus pumilus</name>
    <dbReference type="NCBI Taxonomy" id="2067960"/>
    <lineage>
        <taxon>Bacteria</taxon>
        <taxon>Pseudomonadati</taxon>
        <taxon>Pseudomonadota</taxon>
        <taxon>Betaproteobacteria</taxon>
        <taxon>Rhodocyclales</taxon>
        <taxon>Zoogloeaceae</taxon>
        <taxon>Pseudazoarcus</taxon>
    </lineage>
</organism>
<dbReference type="SUPFAM" id="SSF53254">
    <property type="entry name" value="Phosphoglycerate mutase-like"/>
    <property type="match status" value="1"/>
</dbReference>
<keyword evidence="1" id="KW-0732">Signal</keyword>
<keyword evidence="3" id="KW-1185">Reference proteome</keyword>
<dbReference type="AlphaFoldDB" id="A0A2I6S3L6"/>
<evidence type="ECO:0000313" key="3">
    <source>
        <dbReference type="Proteomes" id="UP000242205"/>
    </source>
</evidence>
<proteinExistence type="predicted"/>
<dbReference type="RefSeq" id="WP_102245930.1">
    <property type="nucleotide sequence ID" value="NZ_CP025682.1"/>
</dbReference>
<dbReference type="Pfam" id="PF00300">
    <property type="entry name" value="His_Phos_1"/>
    <property type="match status" value="1"/>
</dbReference>
<dbReference type="OrthoDB" id="8685508at2"/>
<accession>A0A2I6S3L6</accession>
<feature type="chain" id="PRO_5014369510" evidence="1">
    <location>
        <begin position="23"/>
        <end position="193"/>
    </location>
</feature>
<dbReference type="CDD" id="cd07040">
    <property type="entry name" value="HP"/>
    <property type="match status" value="1"/>
</dbReference>
<gene>
    <name evidence="2" type="ORF">C0099_02215</name>
</gene>
<sequence length="193" mass="20895">MPVRALLIALSILLLAPVGALAESDPDDLALEAMRAGGVVVLIRHEVTESGIGDPPEFTLGKCETQRNLSASGRERARRLGARLAELGVRVDEVRSSRWCRCVDTAELAFGERLEVQAWPPLDSFFGGQGDRATQTRAALANLSDLPRDGVWVWVTHQVNISALSGEFTAMGEAIVARPRDDGSLQVVGRWQP</sequence>
<protein>
    <submittedName>
        <fullName evidence="2">Histidine phosphatase family protein</fullName>
    </submittedName>
</protein>
<name>A0A2I6S3L6_9RHOO</name>
<dbReference type="InterPro" id="IPR013078">
    <property type="entry name" value="His_Pase_superF_clade-1"/>
</dbReference>
<dbReference type="InterPro" id="IPR029033">
    <property type="entry name" value="His_PPase_superfam"/>
</dbReference>
<evidence type="ECO:0000256" key="1">
    <source>
        <dbReference type="SAM" id="SignalP"/>
    </source>
</evidence>
<feature type="signal peptide" evidence="1">
    <location>
        <begin position="1"/>
        <end position="22"/>
    </location>
</feature>
<reference evidence="2 3" key="1">
    <citation type="submission" date="2018-01" db="EMBL/GenBank/DDBJ databases">
        <authorList>
            <person name="Fu G.-Y."/>
        </authorList>
    </citation>
    <scope>NUCLEOTIDE SEQUENCE [LARGE SCALE GENOMIC DNA]</scope>
    <source>
        <strain evidence="2 3">SY39</strain>
    </source>
</reference>